<name>A0ABV2UJ94_9ACTN</name>
<feature type="compositionally biased region" description="Low complexity" evidence="1">
    <location>
        <begin position="105"/>
        <end position="115"/>
    </location>
</feature>
<accession>A0ABV2UJ94</accession>
<feature type="region of interest" description="Disordered" evidence="1">
    <location>
        <begin position="90"/>
        <end position="156"/>
    </location>
</feature>
<dbReference type="RefSeq" id="WP_356501185.1">
    <property type="nucleotide sequence ID" value="NZ_JBEXIP010000039.1"/>
</dbReference>
<dbReference type="Pfam" id="PF14016">
    <property type="entry name" value="DUF4232"/>
    <property type="match status" value="1"/>
</dbReference>
<gene>
    <name evidence="4" type="ORF">ABZV61_33020</name>
</gene>
<comment type="caution">
    <text evidence="4">The sequence shown here is derived from an EMBL/GenBank/DDBJ whole genome shotgun (WGS) entry which is preliminary data.</text>
</comment>
<dbReference type="EMBL" id="JBEXIP010000039">
    <property type="protein sequence ID" value="MET8437494.1"/>
    <property type="molecule type" value="Genomic_DNA"/>
</dbReference>
<feature type="region of interest" description="Disordered" evidence="1">
    <location>
        <begin position="1"/>
        <end position="40"/>
    </location>
</feature>
<feature type="transmembrane region" description="Helical" evidence="2">
    <location>
        <begin position="56"/>
        <end position="76"/>
    </location>
</feature>
<protein>
    <submittedName>
        <fullName evidence="4">DUF4232 domain-containing protein</fullName>
    </submittedName>
</protein>
<feature type="compositionally biased region" description="Polar residues" evidence="1">
    <location>
        <begin position="147"/>
        <end position="156"/>
    </location>
</feature>
<keyword evidence="5" id="KW-1185">Reference proteome</keyword>
<feature type="compositionally biased region" description="Polar residues" evidence="1">
    <location>
        <begin position="125"/>
        <end position="137"/>
    </location>
</feature>
<feature type="compositionally biased region" description="Basic and acidic residues" evidence="1">
    <location>
        <begin position="11"/>
        <end position="24"/>
    </location>
</feature>
<evidence type="ECO:0000259" key="3">
    <source>
        <dbReference type="Pfam" id="PF14016"/>
    </source>
</evidence>
<evidence type="ECO:0000313" key="5">
    <source>
        <dbReference type="Proteomes" id="UP001550044"/>
    </source>
</evidence>
<dbReference type="InterPro" id="IPR025326">
    <property type="entry name" value="DUF4232"/>
</dbReference>
<evidence type="ECO:0000256" key="2">
    <source>
        <dbReference type="SAM" id="Phobius"/>
    </source>
</evidence>
<feature type="domain" description="DUF4232" evidence="3">
    <location>
        <begin position="154"/>
        <end position="276"/>
    </location>
</feature>
<keyword evidence="2" id="KW-0812">Transmembrane</keyword>
<evidence type="ECO:0000256" key="1">
    <source>
        <dbReference type="SAM" id="MobiDB-lite"/>
    </source>
</evidence>
<proteinExistence type="predicted"/>
<keyword evidence="2" id="KW-0472">Membrane</keyword>
<sequence>MTGSPDDREDGDLTGRLDAGRADPLEPLLRPPATYLATPPGTFHRIRRRAARRRRARAVMVAVAAAAVLGGAPYLIGVISTHRGDELVVPTATGTRTGPHPPSTSPSTSQSTASPPTVPTPTHRAPSTPSAGTTGASGRTVGPSGRTPGTSPMCTASQLTASLGGGDAGAGNLYRYLVLTNRTSGACQVSGYPGLSLLDAGGKQIGAPATRDRRTYAPVVLEPGGSASITIHTINRQGECLPTSARLRVYPPGNTASLVIPGEITNCDDRFGVTPFAAGTSGNPPA</sequence>
<dbReference type="Proteomes" id="UP001550044">
    <property type="component" value="Unassembled WGS sequence"/>
</dbReference>
<organism evidence="4 5">
    <name type="scientific">Streptomyces sp. 900116325</name>
    <dbReference type="NCBI Taxonomy" id="3154295"/>
    <lineage>
        <taxon>Bacteria</taxon>
        <taxon>Bacillati</taxon>
        <taxon>Actinomycetota</taxon>
        <taxon>Actinomycetes</taxon>
        <taxon>Kitasatosporales</taxon>
        <taxon>Streptomycetaceae</taxon>
        <taxon>Streptomyces</taxon>
    </lineage>
</organism>
<evidence type="ECO:0000313" key="4">
    <source>
        <dbReference type="EMBL" id="MET8437494.1"/>
    </source>
</evidence>
<keyword evidence="2" id="KW-1133">Transmembrane helix</keyword>
<reference evidence="4 5" key="1">
    <citation type="submission" date="2024-06" db="EMBL/GenBank/DDBJ databases">
        <title>The Natural Products Discovery Center: Release of the First 8490 Sequenced Strains for Exploring Actinobacteria Biosynthetic Diversity.</title>
        <authorList>
            <person name="Kalkreuter E."/>
            <person name="Kautsar S.A."/>
            <person name="Yang D."/>
            <person name="Bader C.D."/>
            <person name="Teijaro C.N."/>
            <person name="Fluegel L."/>
            <person name="Davis C.M."/>
            <person name="Simpson J.R."/>
            <person name="Lauterbach L."/>
            <person name="Steele A.D."/>
            <person name="Gui C."/>
            <person name="Meng S."/>
            <person name="Li G."/>
            <person name="Viehrig K."/>
            <person name="Ye F."/>
            <person name="Su P."/>
            <person name="Kiefer A.F."/>
            <person name="Nichols A."/>
            <person name="Cepeda A.J."/>
            <person name="Yan W."/>
            <person name="Fan B."/>
            <person name="Jiang Y."/>
            <person name="Adhikari A."/>
            <person name="Zheng C.-J."/>
            <person name="Schuster L."/>
            <person name="Cowan T.M."/>
            <person name="Smanski M.J."/>
            <person name="Chevrette M.G."/>
            <person name="De Carvalho L.P.S."/>
            <person name="Shen B."/>
        </authorList>
    </citation>
    <scope>NUCLEOTIDE SEQUENCE [LARGE SCALE GENOMIC DNA]</scope>
    <source>
        <strain evidence="4 5">NPDC005137</strain>
    </source>
</reference>